<evidence type="ECO:0000256" key="8">
    <source>
        <dbReference type="ARBA" id="ARBA00023136"/>
    </source>
</evidence>
<name>A0A6A4HKI5_9AGAR</name>
<evidence type="ECO:0000256" key="4">
    <source>
        <dbReference type="ARBA" id="ARBA00022692"/>
    </source>
</evidence>
<dbReference type="Gene3D" id="3.40.50.300">
    <property type="entry name" value="P-loop containing nucleotide triphosphate hydrolases"/>
    <property type="match status" value="2"/>
</dbReference>
<evidence type="ECO:0000256" key="1">
    <source>
        <dbReference type="ARBA" id="ARBA00004141"/>
    </source>
</evidence>
<proteinExistence type="inferred from homology"/>
<reference evidence="12" key="1">
    <citation type="journal article" date="2019" name="Environ. Microbiol.">
        <title>Fungal ecological strategies reflected in gene transcription - a case study of two litter decomposers.</title>
        <authorList>
            <person name="Barbi F."/>
            <person name="Kohler A."/>
            <person name="Barry K."/>
            <person name="Baskaran P."/>
            <person name="Daum C."/>
            <person name="Fauchery L."/>
            <person name="Ihrmark K."/>
            <person name="Kuo A."/>
            <person name="LaButti K."/>
            <person name="Lipzen A."/>
            <person name="Morin E."/>
            <person name="Grigoriev I.V."/>
            <person name="Henrissat B."/>
            <person name="Lindahl B."/>
            <person name="Martin F."/>
        </authorList>
    </citation>
    <scope>NUCLEOTIDE SEQUENCE</scope>
    <source>
        <strain evidence="12">JB14</strain>
    </source>
</reference>
<feature type="compositionally biased region" description="Basic and acidic residues" evidence="9">
    <location>
        <begin position="1"/>
        <end position="10"/>
    </location>
</feature>
<dbReference type="InterPro" id="IPR043926">
    <property type="entry name" value="ABCG_dom"/>
</dbReference>
<evidence type="ECO:0000259" key="11">
    <source>
        <dbReference type="PROSITE" id="PS50893"/>
    </source>
</evidence>
<evidence type="ECO:0000256" key="7">
    <source>
        <dbReference type="ARBA" id="ARBA00022989"/>
    </source>
</evidence>
<dbReference type="InterPro" id="IPR003593">
    <property type="entry name" value="AAA+_ATPase"/>
</dbReference>
<dbReference type="Proteomes" id="UP000799118">
    <property type="component" value="Unassembled WGS sequence"/>
</dbReference>
<gene>
    <name evidence="12" type="ORF">BT96DRAFT_1032746</name>
</gene>
<feature type="transmembrane region" description="Helical" evidence="10">
    <location>
        <begin position="550"/>
        <end position="571"/>
    </location>
</feature>
<dbReference type="GO" id="GO:0016020">
    <property type="term" value="C:membrane"/>
    <property type="evidence" value="ECO:0007669"/>
    <property type="project" value="UniProtKB-SubCell"/>
</dbReference>
<keyword evidence="4 10" id="KW-0812">Transmembrane</keyword>
<keyword evidence="6" id="KW-0067">ATP-binding</keyword>
<evidence type="ECO:0000256" key="6">
    <source>
        <dbReference type="ARBA" id="ARBA00022840"/>
    </source>
</evidence>
<feature type="transmembrane region" description="Helical" evidence="10">
    <location>
        <begin position="1124"/>
        <end position="1146"/>
    </location>
</feature>
<feature type="transmembrane region" description="Helical" evidence="10">
    <location>
        <begin position="1097"/>
        <end position="1118"/>
    </location>
</feature>
<dbReference type="InterPro" id="IPR034003">
    <property type="entry name" value="ABCG_PDR_2"/>
</dbReference>
<keyword evidence="13" id="KW-1185">Reference proteome</keyword>
<feature type="region of interest" description="Disordered" evidence="9">
    <location>
        <begin position="1"/>
        <end position="31"/>
    </location>
</feature>
<feature type="transmembrane region" description="Helical" evidence="10">
    <location>
        <begin position="443"/>
        <end position="462"/>
    </location>
</feature>
<comment type="subcellular location">
    <subcellularLocation>
        <location evidence="1">Membrane</location>
        <topology evidence="1">Multi-pass membrane protein</topology>
    </subcellularLocation>
</comment>
<dbReference type="InterPro" id="IPR010929">
    <property type="entry name" value="PDR_CDR_ABC"/>
</dbReference>
<dbReference type="GO" id="GO:0140359">
    <property type="term" value="F:ABC-type transporter activity"/>
    <property type="evidence" value="ECO:0007669"/>
    <property type="project" value="InterPro"/>
</dbReference>
<dbReference type="GO" id="GO:0016887">
    <property type="term" value="F:ATP hydrolysis activity"/>
    <property type="evidence" value="ECO:0007669"/>
    <property type="project" value="InterPro"/>
</dbReference>
<evidence type="ECO:0000256" key="5">
    <source>
        <dbReference type="ARBA" id="ARBA00022741"/>
    </source>
</evidence>
<keyword evidence="3" id="KW-0813">Transport</keyword>
<keyword evidence="7 10" id="KW-1133">Transmembrane helix</keyword>
<feature type="transmembrane region" description="Helical" evidence="10">
    <location>
        <begin position="1211"/>
        <end position="1233"/>
    </location>
</feature>
<feature type="transmembrane region" description="Helical" evidence="10">
    <location>
        <begin position="1167"/>
        <end position="1191"/>
    </location>
</feature>
<feature type="transmembrane region" description="Helical" evidence="10">
    <location>
        <begin position="518"/>
        <end position="544"/>
    </location>
</feature>
<evidence type="ECO:0000313" key="12">
    <source>
        <dbReference type="EMBL" id="KAE9398051.1"/>
    </source>
</evidence>
<dbReference type="PANTHER" id="PTHR19241">
    <property type="entry name" value="ATP-BINDING CASSETTE TRANSPORTER"/>
    <property type="match status" value="1"/>
</dbReference>
<dbReference type="GO" id="GO:0005524">
    <property type="term" value="F:ATP binding"/>
    <property type="evidence" value="ECO:0007669"/>
    <property type="project" value="UniProtKB-KW"/>
</dbReference>
<dbReference type="EMBL" id="ML769488">
    <property type="protein sequence ID" value="KAE9398051.1"/>
    <property type="molecule type" value="Genomic_DNA"/>
</dbReference>
<accession>A0A6A4HKI5</accession>
<dbReference type="Pfam" id="PF19055">
    <property type="entry name" value="ABC2_membrane_7"/>
    <property type="match status" value="1"/>
</dbReference>
<dbReference type="Pfam" id="PF06422">
    <property type="entry name" value="PDR_CDR"/>
    <property type="match status" value="2"/>
</dbReference>
<evidence type="ECO:0000256" key="10">
    <source>
        <dbReference type="SAM" id="Phobius"/>
    </source>
</evidence>
<organism evidence="12 13">
    <name type="scientific">Gymnopus androsaceus JB14</name>
    <dbReference type="NCBI Taxonomy" id="1447944"/>
    <lineage>
        <taxon>Eukaryota</taxon>
        <taxon>Fungi</taxon>
        <taxon>Dikarya</taxon>
        <taxon>Basidiomycota</taxon>
        <taxon>Agaricomycotina</taxon>
        <taxon>Agaricomycetes</taxon>
        <taxon>Agaricomycetidae</taxon>
        <taxon>Agaricales</taxon>
        <taxon>Marasmiineae</taxon>
        <taxon>Omphalotaceae</taxon>
        <taxon>Gymnopus</taxon>
    </lineage>
</organism>
<feature type="transmembrane region" description="Helical" evidence="10">
    <location>
        <begin position="1363"/>
        <end position="1384"/>
    </location>
</feature>
<protein>
    <recommendedName>
        <fullName evidence="11">ABC transporter domain-containing protein</fullName>
    </recommendedName>
</protein>
<dbReference type="Pfam" id="PF00005">
    <property type="entry name" value="ABC_tran"/>
    <property type="match status" value="2"/>
</dbReference>
<dbReference type="OrthoDB" id="245989at2759"/>
<dbReference type="InterPro" id="IPR027417">
    <property type="entry name" value="P-loop_NTPase"/>
</dbReference>
<sequence length="1392" mass="153793">MSIDHSETRDISQSGTPTLQDEEILTSGNGGQGIFSSPDSFPLPEAGYHSIGVVYTDLTVMGAGGSQKTVESLDVALLRAWDIVSFVKRLLNIKTGPRRPLISGFYGIVPPGETMLVLGRPGSGCSTLLRALTNERAPFVSIDGKVQYSSIDADETYRLYRGEIVFNNEEDIHIPILTVEQTLGTALSLKKPHKLDRPTKTKVFAANMSSRLLNAFSMPHTKHTLVGNEYVRGGERKRVSLAEVLSTNAAVVAWDNCTRGLDSAIALHFLRILKELSRSTGSSHIASIATSDEMYNTCFDRVTVIYEGLMVFCGPAKDAEQYFLQMGWEKKSSQTTPDFLTSCTSPTERVIRKDHDGPVPQTAKEMAEYFRNSVHFKELQREIEDYKVYHSTAPNAASFRDAVAMSKAPGTGKSNPYKVNFLTQVWTLVKRQAQMTRADLRSLAVRVLSNSLNATFVGAIFYKPADDASGSFATAGAIFFSILYFCIFSLGEIPATVNARALLIKHRRLGMYNPAAQTVAQIVIDTPLYALQTLVFSTIFYFLIGLNADARYFFTFWFIVFTAYMAFSSMYRMIGSWVPNLSIGVRFASFALAAVLTPAGFLLPTAEQHGWASWMRRYSPAAYALEAVLANEFRTRTLTCSDLDLAPNGPTYTDGAYQTCTITGSEIGQHSVSGSTYLEETYGYLAGNIWRNIGILWAMIVIYVIFIVIGSSLLIKDGATSSALVFKRGSRFRVHKESHDNEKYTQDQKEDAKLPVEIDHSRIFTFKDVHYTVKVGGEDKVLLDGVSGMIKPGCLTALMGASGAGKTTLLDTISQRKTTGVVEGEFLFAGRPLDSAFSRRTGFAQQGDVHESYATVRECLQFSALLRQEASVPREEKLRYVEHIIDLLELNNIADVIVGNPDVGGLGVEQRKRLTIAVELAARPESLLFLDEPTSGLDSQAAFEIMRFLRKIADNGIGVCAVIHQPSGDLFEMFDEIILLARGGKTVYAGPTGDRAAIVLDYFASRGAPCPPGLNNGAEHLIATVNPVGGSTIDWNAFWRESKEASELTQTIQRINANKVDIVDSNALAPPRFATSYLVQVTELLKRAFRGQWRYGTLYNTKIFTGVLFGLYIGFYFYKLEHDIAGIQSLSLAILVLAQACPPLAMETAFYYQNTMNLYLARERNGIYSWTALVTALLIVEAPIYLLVFTLEFLCSFWTLGLNSSPGVGGLSFLCWLAFGLFTGTFGTCLGAASLNPDMVAYILALVWNCCNGLSGALMPHTIMGQPFYSFFYWFDPLRYIYGAMMSSTISPLEVTCTDVELIRFNTPGGLTCGEYAQAFLETATGYLANPNDTSNCGYCQMSSGADYIAELGYSYDQRWRDWGIFLLFIVSNILLAFGLTWLFRIRPLYKK</sequence>
<feature type="domain" description="ABC transporter" evidence="11">
    <location>
        <begin position="78"/>
        <end position="332"/>
    </location>
</feature>
<dbReference type="PROSITE" id="PS50893">
    <property type="entry name" value="ABC_TRANSPORTER_2"/>
    <property type="match status" value="2"/>
</dbReference>
<evidence type="ECO:0000256" key="2">
    <source>
        <dbReference type="ARBA" id="ARBA00006012"/>
    </source>
</evidence>
<feature type="domain" description="ABC transporter" evidence="11">
    <location>
        <begin position="764"/>
        <end position="1007"/>
    </location>
</feature>
<dbReference type="Pfam" id="PF01061">
    <property type="entry name" value="ABC2_membrane"/>
    <property type="match status" value="2"/>
</dbReference>
<feature type="transmembrane region" description="Helical" evidence="10">
    <location>
        <begin position="474"/>
        <end position="497"/>
    </location>
</feature>
<dbReference type="FunFam" id="3.40.50.300:FF:000054">
    <property type="entry name" value="ABC multidrug transporter atrF"/>
    <property type="match status" value="1"/>
</dbReference>
<dbReference type="InterPro" id="IPR003439">
    <property type="entry name" value="ABC_transporter-like_ATP-bd"/>
</dbReference>
<dbReference type="SMART" id="SM00382">
    <property type="entry name" value="AAA"/>
    <property type="match status" value="2"/>
</dbReference>
<dbReference type="InterPro" id="IPR013525">
    <property type="entry name" value="ABC2_TM"/>
</dbReference>
<evidence type="ECO:0000313" key="13">
    <source>
        <dbReference type="Proteomes" id="UP000799118"/>
    </source>
</evidence>
<evidence type="ECO:0000256" key="3">
    <source>
        <dbReference type="ARBA" id="ARBA00022448"/>
    </source>
</evidence>
<keyword evidence="8 10" id="KW-0472">Membrane</keyword>
<evidence type="ECO:0000256" key="9">
    <source>
        <dbReference type="SAM" id="MobiDB-lite"/>
    </source>
</evidence>
<dbReference type="SUPFAM" id="SSF52540">
    <property type="entry name" value="P-loop containing nucleoside triphosphate hydrolases"/>
    <property type="match status" value="2"/>
</dbReference>
<feature type="transmembrane region" description="Helical" evidence="10">
    <location>
        <begin position="1240"/>
        <end position="1259"/>
    </location>
</feature>
<comment type="similarity">
    <text evidence="2">Belongs to the ABC transporter superfamily. ABCG family. PDR (TC 3.A.1.205) subfamily.</text>
</comment>
<feature type="transmembrane region" description="Helical" evidence="10">
    <location>
        <begin position="695"/>
        <end position="715"/>
    </location>
</feature>
<feature type="transmembrane region" description="Helical" evidence="10">
    <location>
        <begin position="583"/>
        <end position="603"/>
    </location>
</feature>
<keyword evidence="5" id="KW-0547">Nucleotide-binding</keyword>
<dbReference type="CDD" id="cd03232">
    <property type="entry name" value="ABCG_PDR_domain2"/>
    <property type="match status" value="1"/>
</dbReference>